<evidence type="ECO:0000256" key="19">
    <source>
        <dbReference type="ARBA" id="ARBA00048567"/>
    </source>
</evidence>
<evidence type="ECO:0000256" key="6">
    <source>
        <dbReference type="ARBA" id="ARBA00022605"/>
    </source>
</evidence>
<keyword evidence="9 21" id="KW-0547">Nucleotide-binding</keyword>
<dbReference type="PROSITE" id="PS00885">
    <property type="entry name" value="EPSP_SYNTHASE_2"/>
    <property type="match status" value="1"/>
</dbReference>
<dbReference type="FunFam" id="3.20.20.70:FF:000135">
    <property type="entry name" value="Pentafunctional AROM polypeptide"/>
    <property type="match status" value="1"/>
</dbReference>
<dbReference type="PROSITE" id="PS01128">
    <property type="entry name" value="SHIKIMATE_KINASE"/>
    <property type="match status" value="1"/>
</dbReference>
<feature type="binding site" evidence="21">
    <location>
        <position position="131"/>
    </location>
    <ligand>
        <name>7-phospho-2-dehydro-3-deoxy-D-arabino-heptonate</name>
        <dbReference type="ChEBI" id="CHEBI:58394"/>
    </ligand>
</feature>
<comment type="catalytic activity">
    <reaction evidence="21 22">
        <text>3-dehydroquinate = 3-dehydroshikimate + H2O</text>
        <dbReference type="Rhea" id="RHEA:21096"/>
        <dbReference type="ChEBI" id="CHEBI:15377"/>
        <dbReference type="ChEBI" id="CHEBI:16630"/>
        <dbReference type="ChEBI" id="CHEBI:32364"/>
        <dbReference type="EC" id="4.2.1.10"/>
    </reaction>
</comment>
<dbReference type="CDD" id="cd01065">
    <property type="entry name" value="NAD_bind_Shikimate_DH"/>
    <property type="match status" value="1"/>
</dbReference>
<evidence type="ECO:0000256" key="10">
    <source>
        <dbReference type="ARBA" id="ARBA00022777"/>
    </source>
</evidence>
<dbReference type="HAMAP" id="MF_03143">
    <property type="entry name" value="Pentafunct_AroM"/>
    <property type="match status" value="1"/>
</dbReference>
<comment type="similarity">
    <text evidence="4">Belongs to the EPSP synthase family.</text>
</comment>
<dbReference type="EC" id="4.2.1.10" evidence="21"/>
<dbReference type="InterPro" id="IPR030960">
    <property type="entry name" value="DHQS/DOIS_N"/>
</dbReference>
<feature type="binding site" evidence="21">
    <location>
        <begin position="262"/>
        <end position="266"/>
    </location>
    <ligand>
        <name>7-phospho-2-dehydro-3-deoxy-D-arabino-heptonate</name>
        <dbReference type="ChEBI" id="CHEBI:58394"/>
    </ligand>
</feature>
<dbReference type="UniPathway" id="UPA00053">
    <property type="reaction ID" value="UER00085"/>
</dbReference>
<dbReference type="Pfam" id="PF01487">
    <property type="entry name" value="DHquinase_I"/>
    <property type="match status" value="1"/>
</dbReference>
<organism evidence="27 28">
    <name type="scientific">Cordyceps javanica</name>
    <dbReference type="NCBI Taxonomy" id="43265"/>
    <lineage>
        <taxon>Eukaryota</taxon>
        <taxon>Fungi</taxon>
        <taxon>Dikarya</taxon>
        <taxon>Ascomycota</taxon>
        <taxon>Pezizomycotina</taxon>
        <taxon>Sordariomycetes</taxon>
        <taxon>Hypocreomycetidae</taxon>
        <taxon>Hypocreales</taxon>
        <taxon>Cordycipitaceae</taxon>
        <taxon>Cordyceps</taxon>
    </lineage>
</organism>
<dbReference type="InterPro" id="IPR036291">
    <property type="entry name" value="NAD(P)-bd_dom_sf"/>
</dbReference>
<dbReference type="Gene3D" id="3.65.10.10">
    <property type="entry name" value="Enolpyruvate transferase domain"/>
    <property type="match status" value="2"/>
</dbReference>
<dbReference type="GO" id="GO:0003856">
    <property type="term" value="F:3-dehydroquinate synthase activity"/>
    <property type="evidence" value="ECO:0007669"/>
    <property type="project" value="UniProtKB-UniRule"/>
</dbReference>
<keyword evidence="6 21" id="KW-0028">Amino-acid biosynthesis</keyword>
<feature type="domain" description="3-dehydroquinate synthase N-terminal" evidence="24">
    <location>
        <begin position="78"/>
        <end position="190"/>
    </location>
</feature>
<dbReference type="InterPro" id="IPR018508">
    <property type="entry name" value="3-dehydroquinate_DH_AS"/>
</dbReference>
<accession>A0A545UPD9</accession>
<feature type="binding site" evidence="21">
    <location>
        <position position="120"/>
    </location>
    <ligand>
        <name>NAD(+)</name>
        <dbReference type="ChEBI" id="CHEBI:57540"/>
    </ligand>
</feature>
<dbReference type="Pfam" id="PF01761">
    <property type="entry name" value="DHQ_synthase"/>
    <property type="match status" value="1"/>
</dbReference>
<dbReference type="GO" id="GO:0009073">
    <property type="term" value="P:aromatic amino acid family biosynthetic process"/>
    <property type="evidence" value="ECO:0007669"/>
    <property type="project" value="UniProtKB-UniRule"/>
</dbReference>
<comment type="similarity">
    <text evidence="21 22">In the 3rd section; belongs to the shikimate kinase family.</text>
</comment>
<proteinExistence type="inferred from homology"/>
<feature type="active site" description="For EPSP synthase activity" evidence="21">
    <location>
        <position position="818"/>
    </location>
</feature>
<sequence length="1563" mass="168691">MAELASSSPVIVPILGQPSIVVDNGLWADFIVQDLLKNVTSSTYVLITDTNLHNTYVPRFRTSFDNIGKAPDTRLLTYTIPPGEASKSRETKGEVEDWMLSQQCTRDTVIIALGGGVIGDMIGYVAATFMRGVRFVQVPTTLLAMVDSSIGGKTAIDTPMGKNLVGAFWQPRRIYIDLDFLETLPVREFINGMAEVVKTAAIWNETEFEFLEASASDILACVRSRATGRLTPIKATLKRIVVASAGVKAEVVSSDEREGGLRNLLNFGHSIGHGIEAILTPQLLHGEAVAIGMVKEAELARYLGVLRPEAVARLVKCIAAYGLPVSLQDKHVQRLTAGRPCPVDVVLQKMAVDKKNDGSKKKIVLLSAIGKTYEQKASVVDDQSIRTILSPAVVISPPVPANLNVTVSPPGSKSISNRALILAALGSGPCKIRNLLHSDDTGYMLAAIAKLHGASYTWEAGGELLVVNGNAGKLSASSEELYIGNAGTASRFLTTVAALCLPTDAARSVVLTGNSHMKVRPIGPLVDALRLNGVSIEYLEREKSLPLRIGSSGGFEGGVIELAATISSQYVSSILMAAPYAKNPVTLKLVGGKPISQLYIELTIAMMRSFGISVAPSATEPHTYHIPQGIYKNPREYVVEGDASSATYPLAMAAITGTTCTVPNIGSTSLQGDARFAVDILRPMGCTVEQTETSTTVTGPKVGALRPLPHVDMEPMTDAFLTAAVLAAVAAGKTQITGIANQRVKECNRIAAMRIQLAKFGVECVELDDGIEVFGIAPVNLKTPTKGVFCYDDHRVAMSLSVLSVVAPLGAVITQQECVGKTWPGWWDTMSQSFKVRLDGTDKCKAKEEETPAVATKDDRSIFLIGMRGAGKTTAGNWIAKSLGWRSIDLDQELERRSGNTIPEIIARYGWDEFRKQELHLLQDVAEKQPLGYVFSCGGGIVETAEGRDLLQGYADSGGKVILIQRNIDQVMQYLERDKSRPAYNSEMRDVYNRRKHWYERCSNFRYYSIHTNEPTSKSTIPNDFSRFVSTIFGKNAHLPQLRQRKQSFFVSLTVPDLSTAAELLPQAVVGSDAVELRVDLLKSHDPEFVTEQVSILRQHTGLPIIFTVRTASQGGSFPDGANKALLALYHLGLQLGSEYLDVEITAPDEILESVSSARGHTKLIASHHDPRGTLSWRNASWIAHFNRALQYGDIIKLVGLAQKVEDNFDLLRFKSRITSDEGPPIIAINMGTAGKLSRILNGFMTPVSHPALPFKAAPGQLSTVEIRQALTLVGQLTARSFYLFGKPISQSRSPALHNGLFSQCGLPHKYFLLETDNVADVQAILRDPKFGGASVTIPLKLDIIDEMDELTDAARTIGAVNTVIPLFSSGAGDGSHRLLGDNTDWKGITYALRNGGLGEVSADSTAMVIGSGGTTRAAVFALHSLGFGRIYVVGRTATNVAAMISALPDDFNLQAVTDSAAIATLPSVLVSTIPGDKPIDPMTRKVISGVINASATVSQRRLLLDMAYKPRATPAVEIAERAGWSTITGLEVLASQGWYQFQLWTDICPLYADAKELVWGTG</sequence>
<evidence type="ECO:0000256" key="14">
    <source>
        <dbReference type="ARBA" id="ARBA00023002"/>
    </source>
</evidence>
<evidence type="ECO:0000256" key="13">
    <source>
        <dbReference type="ARBA" id="ARBA00022857"/>
    </source>
</evidence>
<feature type="binding site" evidence="21">
    <location>
        <position position="285"/>
    </location>
    <ligand>
        <name>Zn(2+)</name>
        <dbReference type="ChEBI" id="CHEBI:29105"/>
        <note>catalytic</note>
    </ligand>
</feature>
<dbReference type="InterPro" id="IPR023000">
    <property type="entry name" value="Shikimate_kinase_CS"/>
</dbReference>
<dbReference type="Pfam" id="PF08501">
    <property type="entry name" value="Shikimate_dh_N"/>
    <property type="match status" value="1"/>
</dbReference>
<evidence type="ECO:0000313" key="27">
    <source>
        <dbReference type="EMBL" id="TQV91338.1"/>
    </source>
</evidence>
<feature type="binding site" evidence="21">
    <location>
        <position position="195"/>
    </location>
    <ligand>
        <name>Zn(2+)</name>
        <dbReference type="ChEBI" id="CHEBI:29105"/>
        <note>catalytic</note>
    </ligand>
</feature>
<feature type="binding site" evidence="21">
    <location>
        <begin position="84"/>
        <end position="87"/>
    </location>
    <ligand>
        <name>NAD(+)</name>
        <dbReference type="ChEBI" id="CHEBI:57540"/>
    </ligand>
</feature>
<dbReference type="EMBL" id="SPUK01000019">
    <property type="protein sequence ID" value="TQV91338.1"/>
    <property type="molecule type" value="Genomic_DNA"/>
</dbReference>
<evidence type="ECO:0000256" key="20">
    <source>
        <dbReference type="ARBA" id="ARBA00054455"/>
    </source>
</evidence>
<feature type="domain" description="Enolpyruvate transferase" evidence="23">
    <location>
        <begin position="401"/>
        <end position="830"/>
    </location>
</feature>
<keyword evidence="14 21" id="KW-0560">Oxidoreductase</keyword>
<dbReference type="InterPro" id="IPR023193">
    <property type="entry name" value="EPSP_synthase_CS"/>
</dbReference>
<comment type="pathway">
    <text evidence="21 22">Metabolic intermediate biosynthesis; chorismate biosynthesis; chorismate from D-erythrose 4-phosphate and phosphoenolpyruvate: step 2/7.</text>
</comment>
<dbReference type="Gene3D" id="3.40.50.10860">
    <property type="entry name" value="Leucine Dehydrogenase, chain A, domain 1"/>
    <property type="match status" value="1"/>
</dbReference>
<feature type="binding site" evidence="21">
    <location>
        <position position="191"/>
    </location>
    <ligand>
        <name>NAD(+)</name>
        <dbReference type="ChEBI" id="CHEBI:57540"/>
    </ligand>
</feature>
<comment type="catalytic activity">
    <reaction evidence="19 21 22">
        <text>shikimate + ATP = 3-phosphoshikimate + ADP + H(+)</text>
        <dbReference type="Rhea" id="RHEA:13121"/>
        <dbReference type="ChEBI" id="CHEBI:15378"/>
        <dbReference type="ChEBI" id="CHEBI:30616"/>
        <dbReference type="ChEBI" id="CHEBI:36208"/>
        <dbReference type="ChEBI" id="CHEBI:145989"/>
        <dbReference type="ChEBI" id="CHEBI:456216"/>
        <dbReference type="EC" id="2.7.1.71"/>
    </reaction>
</comment>
<dbReference type="InterPro" id="IPR031322">
    <property type="entry name" value="Shikimate/glucono_kinase"/>
</dbReference>
<dbReference type="NCBIfam" id="TIGR01356">
    <property type="entry name" value="aroA"/>
    <property type="match status" value="1"/>
</dbReference>
<dbReference type="Gene3D" id="3.40.50.300">
    <property type="entry name" value="P-loop containing nucleotide triphosphate hydrolases"/>
    <property type="match status" value="1"/>
</dbReference>
<dbReference type="PROSITE" id="PS00104">
    <property type="entry name" value="EPSP_SYNTHASE_1"/>
    <property type="match status" value="1"/>
</dbReference>
<reference evidence="27 28" key="1">
    <citation type="journal article" date="2019" name="Appl. Microbiol. Biotechnol.">
        <title>Genome sequence of Isaria javanica and comparative genome analysis insights into family S53 peptidase evolution in fungal entomopathogens.</title>
        <authorList>
            <person name="Lin R."/>
            <person name="Zhang X."/>
            <person name="Xin B."/>
            <person name="Zou M."/>
            <person name="Gao Y."/>
            <person name="Qin F."/>
            <person name="Hu Q."/>
            <person name="Xie B."/>
            <person name="Cheng X."/>
        </authorList>
    </citation>
    <scope>NUCLEOTIDE SEQUENCE [LARGE SCALE GENOMIC DNA]</scope>
    <source>
        <strain evidence="27 28">IJ1G</strain>
    </source>
</reference>
<dbReference type="InterPro" id="IPR036968">
    <property type="entry name" value="Enolpyruvate_Tfrase_sf"/>
</dbReference>
<evidence type="ECO:0000259" key="25">
    <source>
        <dbReference type="Pfam" id="PF08501"/>
    </source>
</evidence>
<evidence type="ECO:0000256" key="9">
    <source>
        <dbReference type="ARBA" id="ARBA00022741"/>
    </source>
</evidence>
<dbReference type="GO" id="GO:0003855">
    <property type="term" value="F:3-dehydroquinate dehydratase activity"/>
    <property type="evidence" value="ECO:0007669"/>
    <property type="project" value="UniProtKB-UniRule"/>
</dbReference>
<feature type="region of interest" description="3-dehydroquinate synthase" evidence="21">
    <location>
        <begin position="1"/>
        <end position="382"/>
    </location>
</feature>
<feature type="binding site" evidence="21">
    <location>
        <begin position="49"/>
        <end position="51"/>
    </location>
    <ligand>
        <name>NAD(+)</name>
        <dbReference type="ChEBI" id="CHEBI:57540"/>
    </ligand>
</feature>
<evidence type="ECO:0000256" key="16">
    <source>
        <dbReference type="ARBA" id="ARBA00023239"/>
    </source>
</evidence>
<dbReference type="InterPro" id="IPR016037">
    <property type="entry name" value="DHQ_synth_AroB"/>
</dbReference>
<comment type="pathway">
    <text evidence="21 22">Metabolic intermediate biosynthesis; chorismate biosynthesis; chorismate from D-erythrose 4-phosphate and phosphoenolpyruvate: step 3/7.</text>
</comment>
<feature type="binding site" evidence="21">
    <location>
        <position position="269"/>
    </location>
    <ligand>
        <name>7-phospho-2-dehydro-3-deoxy-D-arabino-heptonate</name>
        <dbReference type="ChEBI" id="CHEBI:58394"/>
    </ligand>
</feature>
<dbReference type="GO" id="GO:0046872">
    <property type="term" value="F:metal ion binding"/>
    <property type="evidence" value="ECO:0007669"/>
    <property type="project" value="UniProtKB-UniRule"/>
</dbReference>
<dbReference type="SUPFAM" id="SSF53223">
    <property type="entry name" value="Aminoacid dehydrogenase-like, N-terminal domain"/>
    <property type="match status" value="1"/>
</dbReference>
<feature type="binding site" evidence="21">
    <location>
        <begin position="115"/>
        <end position="117"/>
    </location>
    <ligand>
        <name>NAD(+)</name>
        <dbReference type="ChEBI" id="CHEBI:57540"/>
    </ligand>
</feature>
<protein>
    <recommendedName>
        <fullName evidence="21">Pentafunctional AROM polypeptide</fullName>
    </recommendedName>
    <domain>
        <recommendedName>
            <fullName evidence="21">3-dehydroquinate synthase</fullName>
            <shortName evidence="21">DHQS</shortName>
            <ecNumber evidence="21">4.2.3.4</ecNumber>
        </recommendedName>
    </domain>
    <domain>
        <recommendedName>
            <fullName evidence="21">3-phosphoshikimate 1-carboxyvinyltransferase</fullName>
            <ecNumber evidence="21">2.5.1.19</ecNumber>
        </recommendedName>
        <alternativeName>
            <fullName evidence="21">5-enolpyruvylshikimate-3-phosphate synthase</fullName>
            <shortName evidence="21">EPSP synthase</shortName>
            <shortName evidence="21">EPSPS</shortName>
        </alternativeName>
    </domain>
    <domain>
        <recommendedName>
            <fullName evidence="21">Shikimate kinase</fullName>
            <shortName evidence="21">SK</shortName>
            <ecNumber evidence="21">2.7.1.71</ecNumber>
        </recommendedName>
    </domain>
    <domain>
        <recommendedName>
            <fullName evidence="21">3-dehydroquinate dehydratase</fullName>
            <shortName evidence="21">3-dehydroquinase</shortName>
            <ecNumber evidence="21">4.2.1.10</ecNumber>
        </recommendedName>
    </domain>
    <domain>
        <recommendedName>
            <fullName evidence="21">Shikimate dehydrogenase</fullName>
            <ecNumber evidence="21">1.1.1.25</ecNumber>
        </recommendedName>
    </domain>
</protein>
<dbReference type="PIRSF" id="PIRSF000514">
    <property type="entry name" value="Pentafunct_AroM"/>
    <property type="match status" value="1"/>
</dbReference>
<evidence type="ECO:0000256" key="8">
    <source>
        <dbReference type="ARBA" id="ARBA00022723"/>
    </source>
</evidence>
<dbReference type="FunFam" id="3.65.10.10:FF:000008">
    <property type="entry name" value="Pentafunctional AROM polypeptide"/>
    <property type="match status" value="1"/>
</dbReference>
<gene>
    <name evidence="27" type="ORF">IF1G_09837</name>
</gene>
<dbReference type="InterPro" id="IPR006264">
    <property type="entry name" value="EPSP_synthase"/>
</dbReference>
<dbReference type="Proteomes" id="UP000315783">
    <property type="component" value="Unassembled WGS sequence"/>
</dbReference>
<dbReference type="CDD" id="cd08195">
    <property type="entry name" value="DHQS"/>
    <property type="match status" value="1"/>
</dbReference>
<dbReference type="PANTHER" id="PTHR21090">
    <property type="entry name" value="AROM/DEHYDROQUINATE SYNTHASE"/>
    <property type="match status" value="1"/>
</dbReference>
<comment type="pathway">
    <text evidence="2 21 22">Metabolic intermediate biosynthesis; chorismate biosynthesis; chorismate from D-erythrose 4-phosphate and phosphoenolpyruvate: step 6/7.</text>
</comment>
<dbReference type="SUPFAM" id="SSF55205">
    <property type="entry name" value="EPT/RTPC-like"/>
    <property type="match status" value="1"/>
</dbReference>
<dbReference type="GO" id="GO:0005737">
    <property type="term" value="C:cytoplasm"/>
    <property type="evidence" value="ECO:0007669"/>
    <property type="project" value="UniProtKB-SubCell"/>
</dbReference>
<evidence type="ECO:0000313" key="28">
    <source>
        <dbReference type="Proteomes" id="UP000315783"/>
    </source>
</evidence>
<dbReference type="InterPro" id="IPR013785">
    <property type="entry name" value="Aldolase_TIM"/>
</dbReference>
<comment type="catalytic activity">
    <reaction evidence="21 22">
        <text>7-phospho-2-dehydro-3-deoxy-D-arabino-heptonate = 3-dehydroquinate + phosphate</text>
        <dbReference type="Rhea" id="RHEA:21968"/>
        <dbReference type="ChEBI" id="CHEBI:32364"/>
        <dbReference type="ChEBI" id="CHEBI:43474"/>
        <dbReference type="ChEBI" id="CHEBI:58394"/>
        <dbReference type="EC" id="4.2.3.4"/>
    </reaction>
</comment>
<dbReference type="PROSITE" id="PS01028">
    <property type="entry name" value="DEHYDROQUINASE_I"/>
    <property type="match status" value="1"/>
</dbReference>
<dbReference type="CDD" id="cd00464">
    <property type="entry name" value="SK"/>
    <property type="match status" value="1"/>
</dbReference>
<comment type="similarity">
    <text evidence="21">In the N-terminal section; belongs to the sugar phosphate cyclases superfamily. Dehydroquinate synthase family.</text>
</comment>
<evidence type="ECO:0000256" key="4">
    <source>
        <dbReference type="ARBA" id="ARBA00009948"/>
    </source>
</evidence>
<feature type="binding site" evidence="21">
    <location>
        <position position="285"/>
    </location>
    <ligand>
        <name>7-phospho-2-dehydro-3-deoxy-D-arabino-heptonate</name>
        <dbReference type="ChEBI" id="CHEBI:58394"/>
    </ligand>
</feature>
<dbReference type="PANTHER" id="PTHR21090:SF5">
    <property type="entry name" value="PENTAFUNCTIONAL AROM POLYPEPTIDE"/>
    <property type="match status" value="1"/>
</dbReference>
<keyword evidence="16 21" id="KW-0456">Lyase</keyword>
<dbReference type="InterPro" id="IPR027417">
    <property type="entry name" value="P-loop_NTPase"/>
</dbReference>
<feature type="domain" description="Shikimate dehydrogenase substrate binding N-terminal" evidence="25">
    <location>
        <begin position="1284"/>
        <end position="1364"/>
    </location>
</feature>
<dbReference type="HAMAP" id="MF_00210">
    <property type="entry name" value="EPSP_synth"/>
    <property type="match status" value="1"/>
</dbReference>
<dbReference type="EC" id="2.7.1.71" evidence="21"/>
<dbReference type="EC" id="2.5.1.19" evidence="21"/>
<dbReference type="CDD" id="cd00502">
    <property type="entry name" value="DHQase_I"/>
    <property type="match status" value="1"/>
</dbReference>
<comment type="similarity">
    <text evidence="21 22">In the 2nd section; belongs to the EPSP synthase family.</text>
</comment>
<feature type="binding site" evidence="21">
    <location>
        <begin position="180"/>
        <end position="183"/>
    </location>
    <ligand>
        <name>NAD(+)</name>
        <dbReference type="ChEBI" id="CHEBI:57540"/>
    </ligand>
</feature>
<dbReference type="InterPro" id="IPR001986">
    <property type="entry name" value="Enolpyruvate_Tfrase_dom"/>
</dbReference>
<evidence type="ECO:0000256" key="22">
    <source>
        <dbReference type="PIRNR" id="PIRNR000514"/>
    </source>
</evidence>
<dbReference type="Pfam" id="PF24621">
    <property type="entry name" value="DHQS_C"/>
    <property type="match status" value="1"/>
</dbReference>
<dbReference type="GO" id="GO:0009423">
    <property type="term" value="P:chorismate biosynthetic process"/>
    <property type="evidence" value="ECO:0007669"/>
    <property type="project" value="UniProtKB-UniRule"/>
</dbReference>
<dbReference type="FunFam" id="1.20.1090.10:FF:000007">
    <property type="entry name" value="Pentafunctional AROM polypeptide"/>
    <property type="match status" value="1"/>
</dbReference>
<evidence type="ECO:0000256" key="1">
    <source>
        <dbReference type="ARBA" id="ARBA00004496"/>
    </source>
</evidence>
<dbReference type="PRINTS" id="PR01100">
    <property type="entry name" value="SHIKIMTKNASE"/>
</dbReference>
<evidence type="ECO:0000256" key="21">
    <source>
        <dbReference type="HAMAP-Rule" id="MF_03143"/>
    </source>
</evidence>
<comment type="similarity">
    <text evidence="22">In the N-terminal section; belongs to the dehydroquinate synthase family.</text>
</comment>
<dbReference type="NCBIfam" id="TIGR01357">
    <property type="entry name" value="aroB"/>
    <property type="match status" value="1"/>
</dbReference>
<dbReference type="GO" id="GO:0008652">
    <property type="term" value="P:amino acid biosynthetic process"/>
    <property type="evidence" value="ECO:0007669"/>
    <property type="project" value="UniProtKB-KW"/>
</dbReference>
<feature type="binding site" evidence="21">
    <location>
        <position position="248"/>
    </location>
    <ligand>
        <name>7-phospho-2-dehydro-3-deoxy-D-arabino-heptonate</name>
        <dbReference type="ChEBI" id="CHEBI:58394"/>
    </ligand>
</feature>
<dbReference type="InterPro" id="IPR010110">
    <property type="entry name" value="Shikimate_DH_AroM-type"/>
</dbReference>
<comment type="subunit">
    <text evidence="21 22">Homodimer.</text>
</comment>
<dbReference type="InterPro" id="IPR056179">
    <property type="entry name" value="DHQS_C"/>
</dbReference>
<feature type="binding site" evidence="21">
    <location>
        <position position="153"/>
    </location>
    <ligand>
        <name>7-phospho-2-dehydro-3-deoxy-D-arabino-heptonate</name>
        <dbReference type="ChEBI" id="CHEBI:58394"/>
    </ligand>
</feature>
<evidence type="ECO:0000256" key="5">
    <source>
        <dbReference type="ARBA" id="ARBA00022490"/>
    </source>
</evidence>
<keyword evidence="15 21" id="KW-0057">Aromatic amino acid biosynthesis</keyword>
<dbReference type="InterPro" id="IPR013792">
    <property type="entry name" value="RNA3'P_cycl/enolpyr_Trfase_a/b"/>
</dbReference>
<dbReference type="Gene3D" id="3.40.50.1970">
    <property type="match status" value="1"/>
</dbReference>
<feature type="binding site" evidence="21">
    <location>
        <position position="147"/>
    </location>
    <ligand>
        <name>7-phospho-2-dehydro-3-deoxy-D-arabino-heptonate</name>
        <dbReference type="ChEBI" id="CHEBI:58394"/>
    </ligand>
</feature>
<evidence type="ECO:0000256" key="15">
    <source>
        <dbReference type="ARBA" id="ARBA00023141"/>
    </source>
</evidence>
<dbReference type="GO" id="GO:0004765">
    <property type="term" value="F:shikimate kinase activity"/>
    <property type="evidence" value="ECO:0007669"/>
    <property type="project" value="UniProtKB-UniRule"/>
</dbReference>
<evidence type="ECO:0000256" key="3">
    <source>
        <dbReference type="ARBA" id="ARBA00004842"/>
    </source>
</evidence>
<keyword evidence="28" id="KW-1185">Reference proteome</keyword>
<dbReference type="NCBIfam" id="TIGR01809">
    <property type="entry name" value="Shik-DH-AROM"/>
    <property type="match status" value="1"/>
</dbReference>
<evidence type="ECO:0000256" key="2">
    <source>
        <dbReference type="ARBA" id="ARBA00004811"/>
    </source>
</evidence>
<dbReference type="FunFam" id="3.40.50.1970:FF:000007">
    <property type="entry name" value="Pentafunctional AROM polypeptide"/>
    <property type="match status" value="1"/>
</dbReference>
<feature type="binding site" evidence="21">
    <location>
        <begin position="140"/>
        <end position="141"/>
    </location>
    <ligand>
        <name>NAD(+)</name>
        <dbReference type="ChEBI" id="CHEBI:57540"/>
    </ligand>
</feature>
<dbReference type="HAMAP" id="MF_00109">
    <property type="entry name" value="Shikimate_kinase"/>
    <property type="match status" value="1"/>
</dbReference>
<keyword evidence="12 21" id="KW-0067">ATP-binding</keyword>
<feature type="binding site" evidence="21">
    <location>
        <begin position="866"/>
        <end position="873"/>
    </location>
    <ligand>
        <name>ATP</name>
        <dbReference type="ChEBI" id="CHEBI:30616"/>
    </ligand>
</feature>
<comment type="similarity">
    <text evidence="21 22">In the C-terminal section; belongs to the shikimate dehydrogenase family.</text>
</comment>
<dbReference type="NCBIfam" id="TIGR01093">
    <property type="entry name" value="aroD"/>
    <property type="match status" value="1"/>
</dbReference>
<evidence type="ECO:0000259" key="24">
    <source>
        <dbReference type="Pfam" id="PF01761"/>
    </source>
</evidence>
<dbReference type="SUPFAM" id="SSF51569">
    <property type="entry name" value="Aldolase"/>
    <property type="match status" value="1"/>
</dbReference>
<dbReference type="STRING" id="43265.A0A545UPD9"/>
<evidence type="ECO:0000256" key="7">
    <source>
        <dbReference type="ARBA" id="ARBA00022679"/>
    </source>
</evidence>
<dbReference type="InterPro" id="IPR013708">
    <property type="entry name" value="Shikimate_DH-bd_N"/>
</dbReference>
<dbReference type="Pfam" id="PF01202">
    <property type="entry name" value="SKI"/>
    <property type="match status" value="1"/>
</dbReference>
<comment type="pathway">
    <text evidence="3 21 22">Metabolic intermediate biosynthesis; chorismate biosynthesis; chorismate from D-erythrose 4-phosphate and phosphoenolpyruvate: step 5/7.</text>
</comment>
<name>A0A545UPD9_9HYPO</name>
<feature type="binding site" evidence="21">
    <location>
        <begin position="195"/>
        <end position="198"/>
    </location>
    <ligand>
        <name>7-phospho-2-dehydro-3-deoxy-D-arabino-heptonate</name>
        <dbReference type="ChEBI" id="CHEBI:58394"/>
    </ligand>
</feature>
<evidence type="ECO:0000259" key="26">
    <source>
        <dbReference type="Pfam" id="PF24621"/>
    </source>
</evidence>
<feature type="active site" description="Proton acceptor; for 3-dehydroquinate dehydratase activity" evidence="21">
    <location>
        <position position="1169"/>
    </location>
</feature>
<dbReference type="InterPro" id="IPR008289">
    <property type="entry name" value="Pentafunct_AroM"/>
</dbReference>
<feature type="active site" description="Proton acceptor; for 3-dehydroquinate synthase activity" evidence="21">
    <location>
        <position position="273"/>
    </location>
</feature>
<dbReference type="FunFam" id="3.65.10.10:FF:000007">
    <property type="entry name" value="Pentafunctional AROM polypeptide"/>
    <property type="match status" value="1"/>
</dbReference>
<dbReference type="GO" id="GO:0003866">
    <property type="term" value="F:3-phosphoshikimate 1-carboxyvinyltransferase activity"/>
    <property type="evidence" value="ECO:0007669"/>
    <property type="project" value="UniProtKB-UniRule"/>
</dbReference>
<feature type="binding site" evidence="21">
    <location>
        <position position="354"/>
    </location>
    <ligand>
        <name>7-phospho-2-dehydro-3-deoxy-D-arabino-heptonate</name>
        <dbReference type="ChEBI" id="CHEBI:58394"/>
    </ligand>
</feature>
<dbReference type="EC" id="1.1.1.25" evidence="21"/>
<feature type="binding site" evidence="21">
    <location>
        <position position="269"/>
    </location>
    <ligand>
        <name>Zn(2+)</name>
        <dbReference type="ChEBI" id="CHEBI:29105"/>
        <note>catalytic</note>
    </ligand>
</feature>
<dbReference type="Gene3D" id="3.40.50.720">
    <property type="entry name" value="NAD(P)-binding Rossmann-like Domain"/>
    <property type="match status" value="1"/>
</dbReference>
<feature type="region of interest" description="Shikimate dehydrogenase" evidence="21">
    <location>
        <begin position="1279"/>
        <end position="1563"/>
    </location>
</feature>
<dbReference type="InterPro" id="IPR001381">
    <property type="entry name" value="DHquinase_I"/>
</dbReference>
<evidence type="ECO:0000259" key="23">
    <source>
        <dbReference type="Pfam" id="PF00275"/>
    </source>
</evidence>
<keyword evidence="7 21" id="KW-0808">Transferase</keyword>
<dbReference type="GO" id="GO:0004764">
    <property type="term" value="F:shikimate 3-dehydrogenase (NADP+) activity"/>
    <property type="evidence" value="ECO:0007669"/>
    <property type="project" value="UniProtKB-UniRule"/>
</dbReference>
<dbReference type="Gene3D" id="1.20.1090.10">
    <property type="entry name" value="Dehydroquinate synthase-like - alpha domain"/>
    <property type="match status" value="1"/>
</dbReference>
<evidence type="ECO:0000256" key="12">
    <source>
        <dbReference type="ARBA" id="ARBA00022840"/>
    </source>
</evidence>
<keyword evidence="17 21" id="KW-0511">Multifunctional enzyme</keyword>
<dbReference type="InterPro" id="IPR000623">
    <property type="entry name" value="Shikimate_kinase/TSH1"/>
</dbReference>
<dbReference type="CDD" id="cd01556">
    <property type="entry name" value="EPSP_synthase"/>
    <property type="match status" value="1"/>
</dbReference>
<feature type="active site" description="Schiff-base intermediate with substrate; for 3-dehydroquinate dehydratase activity" evidence="21">
    <location>
        <position position="1197"/>
    </location>
</feature>
<comment type="subcellular location">
    <subcellularLocation>
        <location evidence="1 21 22">Cytoplasm</location>
    </subcellularLocation>
</comment>
<comment type="function">
    <text evidence="20 21 22">The AROM polypeptide catalyzes 5 consecutive enzymatic reactions in prechorismate polyaromatic amino acid biosynthesis.</text>
</comment>
<evidence type="ECO:0000256" key="11">
    <source>
        <dbReference type="ARBA" id="ARBA00022833"/>
    </source>
</evidence>
<comment type="catalytic activity">
    <reaction evidence="18">
        <text>3-phosphoshikimate + phosphoenolpyruvate = 5-O-(1-carboxyvinyl)-3-phosphoshikimate + phosphate</text>
        <dbReference type="Rhea" id="RHEA:21256"/>
        <dbReference type="ChEBI" id="CHEBI:43474"/>
        <dbReference type="ChEBI" id="CHEBI:57701"/>
        <dbReference type="ChEBI" id="CHEBI:58702"/>
        <dbReference type="ChEBI" id="CHEBI:145989"/>
        <dbReference type="EC" id="2.5.1.19"/>
    </reaction>
    <physiologicalReaction direction="left-to-right" evidence="18">
        <dbReference type="Rhea" id="RHEA:21257"/>
    </physiologicalReaction>
</comment>
<feature type="active site" description="Proton acceptor; for 3-dehydroquinate synthase activity" evidence="21">
    <location>
        <position position="258"/>
    </location>
</feature>
<keyword evidence="5 21" id="KW-0963">Cytoplasm</keyword>
<dbReference type="SUPFAM" id="SSF51735">
    <property type="entry name" value="NAD(P)-binding Rossmann-fold domains"/>
    <property type="match status" value="1"/>
</dbReference>
<feature type="domain" description="3-dehydroquinate synthase C-terminal" evidence="26">
    <location>
        <begin position="192"/>
        <end position="356"/>
    </location>
</feature>
<comment type="similarity">
    <text evidence="21 22">In the 4th section; belongs to the type-I 3-dehydroquinase family.</text>
</comment>
<evidence type="ECO:0000256" key="18">
    <source>
        <dbReference type="ARBA" id="ARBA00044633"/>
    </source>
</evidence>
<feature type="binding site" evidence="21">
    <location>
        <position position="162"/>
    </location>
    <ligand>
        <name>NAD(+)</name>
        <dbReference type="ChEBI" id="CHEBI:57540"/>
    </ligand>
</feature>
<dbReference type="InterPro" id="IPR046346">
    <property type="entry name" value="Aminoacid_DH-like_N_sf"/>
</dbReference>
<comment type="catalytic activity">
    <reaction evidence="21 22">
        <text>shikimate + NADP(+) = 3-dehydroshikimate + NADPH + H(+)</text>
        <dbReference type="Rhea" id="RHEA:17737"/>
        <dbReference type="ChEBI" id="CHEBI:15378"/>
        <dbReference type="ChEBI" id="CHEBI:16630"/>
        <dbReference type="ChEBI" id="CHEBI:36208"/>
        <dbReference type="ChEBI" id="CHEBI:57783"/>
        <dbReference type="ChEBI" id="CHEBI:58349"/>
        <dbReference type="EC" id="1.1.1.25"/>
    </reaction>
</comment>
<keyword evidence="8 21" id="KW-0479">Metal-binding</keyword>
<dbReference type="Pfam" id="PF00275">
    <property type="entry name" value="EPSP_synthase"/>
    <property type="match status" value="1"/>
</dbReference>
<feature type="binding site" evidence="21">
    <location>
        <position position="163"/>
    </location>
    <ligand>
        <name>7-phospho-2-dehydro-3-deoxy-D-arabino-heptonate</name>
        <dbReference type="ChEBI" id="CHEBI:58394"/>
    </ligand>
</feature>
<comment type="pathway">
    <text evidence="21 22">Metabolic intermediate biosynthesis; chorismate biosynthesis; chorismate from D-erythrose 4-phosphate and phosphoenolpyruvate: step 4/7.</text>
</comment>
<keyword evidence="10 21" id="KW-0418">Kinase</keyword>
<keyword evidence="13 21" id="KW-0521">NADP</keyword>
<comment type="caution">
    <text evidence="21">Lacks conserved residue(s) required for the propagation of feature annotation.</text>
</comment>
<dbReference type="Gene3D" id="3.20.20.70">
    <property type="entry name" value="Aldolase class I"/>
    <property type="match status" value="1"/>
</dbReference>
<dbReference type="FunFam" id="3.40.50.300:FF:001256">
    <property type="entry name" value="Pentafunctional AROM polypeptide"/>
    <property type="match status" value="1"/>
</dbReference>
<comment type="cofactor">
    <cofactor evidence="21 22">
        <name>Zn(2+)</name>
        <dbReference type="ChEBI" id="CHEBI:29105"/>
    </cofactor>
    <text evidence="21 22">Binds 2 Zn(2+) ions per subunit.</text>
</comment>
<dbReference type="EC" id="4.2.3.4" evidence="21"/>
<dbReference type="SUPFAM" id="SSF56796">
    <property type="entry name" value="Dehydroquinate synthase-like"/>
    <property type="match status" value="1"/>
</dbReference>
<comment type="caution">
    <text evidence="27">The sequence shown here is derived from an EMBL/GenBank/DDBJ whole genome shotgun (WGS) entry which is preliminary data.</text>
</comment>
<dbReference type="SUPFAM" id="SSF52540">
    <property type="entry name" value="P-loop containing nucleoside triphosphate hydrolases"/>
    <property type="match status" value="1"/>
</dbReference>
<evidence type="ECO:0000256" key="17">
    <source>
        <dbReference type="ARBA" id="ARBA00023268"/>
    </source>
</evidence>
<keyword evidence="11 21" id="KW-0862">Zinc</keyword>
<dbReference type="GO" id="GO:0005524">
    <property type="term" value="F:ATP binding"/>
    <property type="evidence" value="ECO:0007669"/>
    <property type="project" value="UniProtKB-UniRule"/>
</dbReference>